<comment type="caution">
    <text evidence="1">The sequence shown here is derived from an EMBL/GenBank/DDBJ whole genome shotgun (WGS) entry which is preliminary data.</text>
</comment>
<dbReference type="AlphaFoldDB" id="A0A3D8GVF2"/>
<protein>
    <submittedName>
        <fullName evidence="1">Uncharacterized protein</fullName>
    </submittedName>
</protein>
<gene>
    <name evidence="1" type="ORF">DRW41_01890</name>
</gene>
<evidence type="ECO:0000313" key="2">
    <source>
        <dbReference type="Proteomes" id="UP000257144"/>
    </source>
</evidence>
<name>A0A3D8GVF2_9BACI</name>
<evidence type="ECO:0000313" key="1">
    <source>
        <dbReference type="EMBL" id="RDU38342.1"/>
    </source>
</evidence>
<dbReference type="EMBL" id="QNQT01000001">
    <property type="protein sequence ID" value="RDU38342.1"/>
    <property type="molecule type" value="Genomic_DNA"/>
</dbReference>
<proteinExistence type="predicted"/>
<dbReference type="Proteomes" id="UP000257144">
    <property type="component" value="Unassembled WGS sequence"/>
</dbReference>
<accession>A0A3D8GVF2</accession>
<keyword evidence="2" id="KW-1185">Reference proteome</keyword>
<organism evidence="1 2">
    <name type="scientific">Neobacillus piezotolerans</name>
    <dbReference type="NCBI Taxonomy" id="2259171"/>
    <lineage>
        <taxon>Bacteria</taxon>
        <taxon>Bacillati</taxon>
        <taxon>Bacillota</taxon>
        <taxon>Bacilli</taxon>
        <taxon>Bacillales</taxon>
        <taxon>Bacillaceae</taxon>
        <taxon>Neobacillus</taxon>
    </lineage>
</organism>
<reference evidence="1 2" key="1">
    <citation type="submission" date="2018-07" db="EMBL/GenBank/DDBJ databases">
        <title>Bacillus sp. YLB-04 draft genome sequence.</title>
        <authorList>
            <person name="Yu L."/>
            <person name="Tang X."/>
        </authorList>
    </citation>
    <scope>NUCLEOTIDE SEQUENCE [LARGE SCALE GENOMIC DNA]</scope>
    <source>
        <strain evidence="1 2">YLB-04</strain>
    </source>
</reference>
<sequence>MGDSQVMEGFRVMEDIQDTAGTRAMGDIRDMAATRGMEDIRDTEGIQGTTMDMDITITMGMKDILVVTATGLRSRKPQYWRPVECQWSTTEKTTVSVMDIQPSFPWRQSLNVIYWHYKKKA</sequence>